<evidence type="ECO:0000256" key="2">
    <source>
        <dbReference type="ARBA" id="ARBA00004477"/>
    </source>
</evidence>
<feature type="transmembrane region" description="Helical" evidence="9">
    <location>
        <begin position="104"/>
        <end position="132"/>
    </location>
</feature>
<dbReference type="FunCoup" id="F7EVP5">
    <property type="interactions" value="166"/>
</dbReference>
<accession>F7EVP5</accession>
<dbReference type="PANTHER" id="PTHR10250:SF4">
    <property type="entry name" value="LEUKOTRIENE C4 SYNTHASE"/>
    <property type="match status" value="1"/>
</dbReference>
<comment type="similarity">
    <text evidence="3">Belongs to the MAPEG family.</text>
</comment>
<evidence type="ECO:0000256" key="1">
    <source>
        <dbReference type="ARBA" id="ARBA00004232"/>
    </source>
</evidence>
<keyword evidence="7 9" id="KW-0472">Membrane</keyword>
<dbReference type="Bgee" id="ENSMODG00000003733">
    <property type="expression patterns" value="Expressed in lung and 19 other cell types or tissues"/>
</dbReference>
<dbReference type="InterPro" id="IPR023352">
    <property type="entry name" value="MAPEG-like_dom_sf"/>
</dbReference>
<dbReference type="GO" id="GO:0005640">
    <property type="term" value="C:nuclear outer membrane"/>
    <property type="evidence" value="ECO:0007669"/>
    <property type="project" value="Ensembl"/>
</dbReference>
<dbReference type="GO" id="GO:0004602">
    <property type="term" value="F:glutathione peroxidase activity"/>
    <property type="evidence" value="ECO:0000318"/>
    <property type="project" value="GO_Central"/>
</dbReference>
<protein>
    <submittedName>
        <fullName evidence="10">Leukotriene C4 synthase</fullName>
    </submittedName>
</protein>
<keyword evidence="6 9" id="KW-1133">Transmembrane helix</keyword>
<evidence type="ECO:0000313" key="10">
    <source>
        <dbReference type="Ensembl" id="ENSMODP00000004567.3"/>
    </source>
</evidence>
<dbReference type="PROSITE" id="PS01297">
    <property type="entry name" value="FLAP_GST2_LTC4S"/>
    <property type="match status" value="1"/>
</dbReference>
<feature type="transmembrane region" description="Helical" evidence="9">
    <location>
        <begin position="159"/>
        <end position="180"/>
    </location>
</feature>
<sequence length="192" mass="21010">MNAGGGEQRQLGGALLAFKNPSPRGPPSARLPPASLLQSWGDMDGLQEEVALLATVTLFGVLLQAYFSWQVITARRKFKVSPPATSGPPEFERVFRAQANCTEYFPLFLAVLWVAGIFFHQGVAAACGLLYLGARYRYFHGYAGSAQGRLAPLYFGARVLWLLVGLSALGLAFHFLPVSLKTLIPRRLRGWL</sequence>
<dbReference type="PANTHER" id="PTHR10250">
    <property type="entry name" value="MICROSOMAL GLUTATHIONE S-TRANSFERASE"/>
    <property type="match status" value="1"/>
</dbReference>
<dbReference type="GO" id="GO:0005635">
    <property type="term" value="C:nuclear envelope"/>
    <property type="evidence" value="ECO:0000318"/>
    <property type="project" value="GO_Central"/>
</dbReference>
<dbReference type="GO" id="GO:0042759">
    <property type="term" value="P:long-chain fatty acid biosynthetic process"/>
    <property type="evidence" value="ECO:0007669"/>
    <property type="project" value="Ensembl"/>
</dbReference>
<dbReference type="GO" id="GO:0004364">
    <property type="term" value="F:glutathione transferase activity"/>
    <property type="evidence" value="ECO:0000318"/>
    <property type="project" value="GO_Central"/>
</dbReference>
<dbReference type="STRING" id="13616.ENSMODP00000004567"/>
<dbReference type="GO" id="GO:0019370">
    <property type="term" value="P:leukotriene biosynthetic process"/>
    <property type="evidence" value="ECO:0000318"/>
    <property type="project" value="GO_Central"/>
</dbReference>
<evidence type="ECO:0000256" key="7">
    <source>
        <dbReference type="ARBA" id="ARBA00023136"/>
    </source>
</evidence>
<dbReference type="InterPro" id="IPR001129">
    <property type="entry name" value="Membr-assoc_MAPEG"/>
</dbReference>
<keyword evidence="5" id="KW-0434">Leukotriene biosynthesis</keyword>
<dbReference type="GeneTree" id="ENSGT00940000160738"/>
<dbReference type="CTD" id="4056"/>
<dbReference type="GO" id="GO:0008289">
    <property type="term" value="F:lipid binding"/>
    <property type="evidence" value="ECO:0007669"/>
    <property type="project" value="Ensembl"/>
</dbReference>
<dbReference type="eggNOG" id="ENOG502RZYY">
    <property type="taxonomic scope" value="Eukaryota"/>
</dbReference>
<evidence type="ECO:0000256" key="9">
    <source>
        <dbReference type="SAM" id="Phobius"/>
    </source>
</evidence>
<dbReference type="AlphaFoldDB" id="F7EVP5"/>
<dbReference type="OMA" id="AYFSMQV"/>
<keyword evidence="8" id="KW-0539">Nucleus</keyword>
<evidence type="ECO:0000256" key="6">
    <source>
        <dbReference type="ARBA" id="ARBA00022989"/>
    </source>
</evidence>
<keyword evidence="11" id="KW-1185">Reference proteome</keyword>
<keyword evidence="4 9" id="KW-0812">Transmembrane</keyword>
<dbReference type="Gene3D" id="1.20.120.550">
    <property type="entry name" value="Membrane associated eicosanoid/glutathione metabolism-like domain"/>
    <property type="match status" value="1"/>
</dbReference>
<dbReference type="OrthoDB" id="410651at2759"/>
<dbReference type="GO" id="GO:0004464">
    <property type="term" value="F:leukotriene-C4 synthase activity"/>
    <property type="evidence" value="ECO:0000318"/>
    <property type="project" value="GO_Central"/>
</dbReference>
<dbReference type="Pfam" id="PF01124">
    <property type="entry name" value="MAPEG"/>
    <property type="match status" value="1"/>
</dbReference>
<name>F7EVP5_MONDO</name>
<evidence type="ECO:0000313" key="11">
    <source>
        <dbReference type="Proteomes" id="UP000002280"/>
    </source>
</evidence>
<dbReference type="InterPro" id="IPR018295">
    <property type="entry name" value="FLAP/GST2/LTC4S_CS"/>
</dbReference>
<reference evidence="10" key="2">
    <citation type="submission" date="2025-08" db="UniProtKB">
        <authorList>
            <consortium name="Ensembl"/>
        </authorList>
    </citation>
    <scope>IDENTIFICATION</scope>
</reference>
<dbReference type="GeneID" id="100032154"/>
<reference evidence="10 11" key="1">
    <citation type="journal article" date="2007" name="Nature">
        <title>Genome of the marsupial Monodelphis domestica reveals innovation in non-coding sequences.</title>
        <authorList>
            <person name="Mikkelsen T.S."/>
            <person name="Wakefield M.J."/>
            <person name="Aken B."/>
            <person name="Amemiya C.T."/>
            <person name="Chang J.L."/>
            <person name="Duke S."/>
            <person name="Garber M."/>
            <person name="Gentles A.J."/>
            <person name="Goodstadt L."/>
            <person name="Heger A."/>
            <person name="Jurka J."/>
            <person name="Kamal M."/>
            <person name="Mauceli E."/>
            <person name="Searle S.M."/>
            <person name="Sharpe T."/>
            <person name="Baker M.L."/>
            <person name="Batzer M.A."/>
            <person name="Benos P.V."/>
            <person name="Belov K."/>
            <person name="Clamp M."/>
            <person name="Cook A."/>
            <person name="Cuff J."/>
            <person name="Das R."/>
            <person name="Davidow L."/>
            <person name="Deakin J.E."/>
            <person name="Fazzari M.J."/>
            <person name="Glass J.L."/>
            <person name="Grabherr M."/>
            <person name="Greally J.M."/>
            <person name="Gu W."/>
            <person name="Hore T.A."/>
            <person name="Huttley G.A."/>
            <person name="Kleber M."/>
            <person name="Jirtle R.L."/>
            <person name="Koina E."/>
            <person name="Lee J.T."/>
            <person name="Mahony S."/>
            <person name="Marra M.A."/>
            <person name="Miller R.D."/>
            <person name="Nicholls R.D."/>
            <person name="Oda M."/>
            <person name="Papenfuss A.T."/>
            <person name="Parra Z.E."/>
            <person name="Pollock D.D."/>
            <person name="Ray D.A."/>
            <person name="Schein J.E."/>
            <person name="Speed T.P."/>
            <person name="Thompson K."/>
            <person name="VandeBerg J.L."/>
            <person name="Wade C.M."/>
            <person name="Walker J.A."/>
            <person name="Waters P.D."/>
            <person name="Webber C."/>
            <person name="Weidman J.R."/>
            <person name="Xie X."/>
            <person name="Zody M.C."/>
            <person name="Baldwin J."/>
            <person name="Abdouelleil A."/>
            <person name="Abdulkadir J."/>
            <person name="Abebe A."/>
            <person name="Abera B."/>
            <person name="Abreu J."/>
            <person name="Acer S.C."/>
            <person name="Aftuck L."/>
            <person name="Alexander A."/>
            <person name="An P."/>
            <person name="Anderson E."/>
            <person name="Anderson S."/>
            <person name="Arachi H."/>
            <person name="Azer M."/>
            <person name="Bachantsang P."/>
            <person name="Barry A."/>
            <person name="Bayul T."/>
            <person name="Berlin A."/>
            <person name="Bessette D."/>
            <person name="Bloom T."/>
            <person name="Bloom T."/>
            <person name="Boguslavskiy L."/>
            <person name="Bonnet C."/>
            <person name="Boukhgalter B."/>
            <person name="Bourzgui I."/>
            <person name="Brown A."/>
            <person name="Cahill P."/>
            <person name="Channer S."/>
            <person name="Cheshatsang Y."/>
            <person name="Chuda L."/>
            <person name="Citroen M."/>
            <person name="Collymore A."/>
            <person name="Cooke P."/>
            <person name="Costello M."/>
            <person name="D'Aco K."/>
            <person name="Daza R."/>
            <person name="De Haan G."/>
            <person name="DeGray S."/>
            <person name="DeMaso C."/>
            <person name="Dhargay N."/>
            <person name="Dooley K."/>
            <person name="Dooley E."/>
            <person name="Doricent M."/>
            <person name="Dorje P."/>
            <person name="Dorjee K."/>
            <person name="Dupes A."/>
            <person name="Elong R."/>
            <person name="Falk J."/>
            <person name="Farina A."/>
            <person name="Faro S."/>
            <person name="Ferguson D."/>
            <person name="Fisher S."/>
            <person name="Foley C.D."/>
            <person name="Franke A."/>
            <person name="Friedrich D."/>
            <person name="Gadbois L."/>
            <person name="Gearin G."/>
            <person name="Gearin C.R."/>
            <person name="Giannoukos G."/>
            <person name="Goode T."/>
            <person name="Graham J."/>
            <person name="Grandbois E."/>
            <person name="Grewal S."/>
            <person name="Gyaltsen K."/>
            <person name="Hafez N."/>
            <person name="Hagos B."/>
            <person name="Hall J."/>
            <person name="Henson C."/>
            <person name="Hollinger A."/>
            <person name="Honan T."/>
            <person name="Huard M.D."/>
            <person name="Hughes L."/>
            <person name="Hurhula B."/>
            <person name="Husby M.E."/>
            <person name="Kamat A."/>
            <person name="Kanga B."/>
            <person name="Kashin S."/>
            <person name="Khazanovich D."/>
            <person name="Kisner P."/>
            <person name="Lance K."/>
            <person name="Lara M."/>
            <person name="Lee W."/>
            <person name="Lennon N."/>
            <person name="Letendre F."/>
            <person name="LeVine R."/>
            <person name="Lipovsky A."/>
            <person name="Liu X."/>
            <person name="Liu J."/>
            <person name="Liu S."/>
            <person name="Lokyitsang T."/>
            <person name="Lokyitsang Y."/>
            <person name="Lubonja R."/>
            <person name="Lui A."/>
            <person name="MacDonald P."/>
            <person name="Magnisalis V."/>
            <person name="Maru K."/>
            <person name="Matthews C."/>
            <person name="McCusker W."/>
            <person name="McDonough S."/>
            <person name="Mehta T."/>
            <person name="Meldrim J."/>
            <person name="Meneus L."/>
            <person name="Mihai O."/>
            <person name="Mihalev A."/>
            <person name="Mihova T."/>
            <person name="Mittelman R."/>
            <person name="Mlenga V."/>
            <person name="Montmayeur A."/>
            <person name="Mulrain L."/>
            <person name="Navidi A."/>
            <person name="Naylor J."/>
            <person name="Negash T."/>
            <person name="Nguyen T."/>
            <person name="Nguyen N."/>
            <person name="Nicol R."/>
            <person name="Norbu C."/>
            <person name="Norbu N."/>
            <person name="Novod N."/>
            <person name="O'Neill B."/>
            <person name="Osman S."/>
            <person name="Markiewicz E."/>
            <person name="Oyono O.L."/>
            <person name="Patti C."/>
            <person name="Phunkhang P."/>
            <person name="Pierre F."/>
            <person name="Priest M."/>
            <person name="Raghuraman S."/>
            <person name="Rege F."/>
            <person name="Reyes R."/>
            <person name="Rise C."/>
            <person name="Rogov P."/>
            <person name="Ross K."/>
            <person name="Ryan E."/>
            <person name="Settipalli S."/>
            <person name="Shea T."/>
            <person name="Sherpa N."/>
            <person name="Shi L."/>
            <person name="Shih D."/>
            <person name="Sparrow T."/>
            <person name="Spaulding J."/>
            <person name="Stalker J."/>
            <person name="Stange-Thomann N."/>
            <person name="Stavropoulos S."/>
            <person name="Stone C."/>
            <person name="Strader C."/>
            <person name="Tesfaye S."/>
            <person name="Thomson T."/>
            <person name="Thoulutsang Y."/>
            <person name="Thoulutsang D."/>
            <person name="Topham K."/>
            <person name="Topping I."/>
            <person name="Tsamla T."/>
            <person name="Vassiliev H."/>
            <person name="Vo A."/>
            <person name="Wangchuk T."/>
            <person name="Wangdi T."/>
            <person name="Weiand M."/>
            <person name="Wilkinson J."/>
            <person name="Wilson A."/>
            <person name="Yadav S."/>
            <person name="Young G."/>
            <person name="Yu Q."/>
            <person name="Zembek L."/>
            <person name="Zhong D."/>
            <person name="Zimmer A."/>
            <person name="Zwirko Z."/>
            <person name="Jaffe D.B."/>
            <person name="Alvarez P."/>
            <person name="Brockman W."/>
            <person name="Butler J."/>
            <person name="Chin C."/>
            <person name="Gnerre S."/>
            <person name="MacCallum I."/>
            <person name="Graves J.A."/>
            <person name="Ponting C.P."/>
            <person name="Breen M."/>
            <person name="Samollow P.B."/>
            <person name="Lander E.S."/>
            <person name="Lindblad-Toh K."/>
        </authorList>
    </citation>
    <scope>NUCLEOTIDE SEQUENCE [LARGE SCALE GENOMIC DNA]</scope>
</reference>
<feature type="transmembrane region" description="Helical" evidence="9">
    <location>
        <begin position="50"/>
        <end position="69"/>
    </location>
</feature>
<dbReference type="Proteomes" id="UP000002280">
    <property type="component" value="Chromosome 1"/>
</dbReference>
<dbReference type="KEGG" id="mdo:100032154"/>
<dbReference type="SUPFAM" id="SSF161084">
    <property type="entry name" value="MAPEG domain-like"/>
    <property type="match status" value="1"/>
</dbReference>
<dbReference type="FunFam" id="1.20.120.550:FF:000003">
    <property type="entry name" value="Leukotriene C4 synthase"/>
    <property type="match status" value="1"/>
</dbReference>
<dbReference type="InterPro" id="IPR050997">
    <property type="entry name" value="MAPEG"/>
</dbReference>
<reference evidence="10" key="3">
    <citation type="submission" date="2025-09" db="UniProtKB">
        <authorList>
            <consortium name="Ensembl"/>
        </authorList>
    </citation>
    <scope>IDENTIFICATION</scope>
</reference>
<gene>
    <name evidence="10" type="primary">LTC4S</name>
</gene>
<evidence type="ECO:0000256" key="8">
    <source>
        <dbReference type="ARBA" id="ARBA00023242"/>
    </source>
</evidence>
<dbReference type="GO" id="GO:0008047">
    <property type="term" value="F:enzyme activator activity"/>
    <property type="evidence" value="ECO:0007669"/>
    <property type="project" value="InterPro"/>
</dbReference>
<proteinExistence type="inferred from homology"/>
<organism evidence="10 11">
    <name type="scientific">Monodelphis domestica</name>
    <name type="common">Gray short-tailed opossum</name>
    <dbReference type="NCBI Taxonomy" id="13616"/>
    <lineage>
        <taxon>Eukaryota</taxon>
        <taxon>Metazoa</taxon>
        <taxon>Chordata</taxon>
        <taxon>Craniata</taxon>
        <taxon>Vertebrata</taxon>
        <taxon>Euteleostomi</taxon>
        <taxon>Mammalia</taxon>
        <taxon>Metatheria</taxon>
        <taxon>Didelphimorphia</taxon>
        <taxon>Didelphidae</taxon>
        <taxon>Monodelphis</taxon>
    </lineage>
</organism>
<comment type="subcellular location">
    <subcellularLocation>
        <location evidence="2">Endoplasmic reticulum membrane</location>
        <topology evidence="2">Multi-pass membrane protein</topology>
    </subcellularLocation>
    <subcellularLocation>
        <location evidence="1">Nucleus membrane</location>
        <topology evidence="1">Multi-pass membrane protein</topology>
    </subcellularLocation>
</comment>
<dbReference type="InParanoid" id="F7EVP5"/>
<evidence type="ECO:0000256" key="4">
    <source>
        <dbReference type="ARBA" id="ARBA00022692"/>
    </source>
</evidence>
<dbReference type="Ensembl" id="ENSMODT00000004667.3">
    <property type="protein sequence ID" value="ENSMODP00000004567.3"/>
    <property type="gene ID" value="ENSMODG00000003733.3"/>
</dbReference>
<evidence type="ECO:0000256" key="3">
    <source>
        <dbReference type="ARBA" id="ARBA00010459"/>
    </source>
</evidence>
<dbReference type="GO" id="GO:0005789">
    <property type="term" value="C:endoplasmic reticulum membrane"/>
    <property type="evidence" value="ECO:0007669"/>
    <property type="project" value="UniProtKB-SubCell"/>
</dbReference>
<evidence type="ECO:0000256" key="5">
    <source>
        <dbReference type="ARBA" id="ARBA00022751"/>
    </source>
</evidence>
<dbReference type="GO" id="GO:0005783">
    <property type="term" value="C:endoplasmic reticulum"/>
    <property type="evidence" value="ECO:0000318"/>
    <property type="project" value="GO_Central"/>
</dbReference>
<dbReference type="GO" id="GO:0042802">
    <property type="term" value="F:identical protein binding"/>
    <property type="evidence" value="ECO:0007669"/>
    <property type="project" value="Ensembl"/>
</dbReference>
<dbReference type="HOGENOM" id="CLU_110291_3_0_1"/>